<feature type="region of interest" description="Disordered" evidence="1">
    <location>
        <begin position="1311"/>
        <end position="1333"/>
    </location>
</feature>
<dbReference type="GO" id="GO:0017056">
    <property type="term" value="F:structural constituent of nuclear pore"/>
    <property type="evidence" value="ECO:0007669"/>
    <property type="project" value="InterPro"/>
</dbReference>
<feature type="compositionally biased region" description="Polar residues" evidence="1">
    <location>
        <begin position="995"/>
        <end position="1007"/>
    </location>
</feature>
<dbReference type="STRING" id="29655.A0A0K9PBC3"/>
<organism evidence="2 3">
    <name type="scientific">Zostera marina</name>
    <name type="common">Eelgrass</name>
    <dbReference type="NCBI Taxonomy" id="29655"/>
    <lineage>
        <taxon>Eukaryota</taxon>
        <taxon>Viridiplantae</taxon>
        <taxon>Streptophyta</taxon>
        <taxon>Embryophyta</taxon>
        <taxon>Tracheophyta</taxon>
        <taxon>Spermatophyta</taxon>
        <taxon>Magnoliopsida</taxon>
        <taxon>Liliopsida</taxon>
        <taxon>Zosteraceae</taxon>
        <taxon>Zostera</taxon>
    </lineage>
</organism>
<protein>
    <recommendedName>
        <fullName evidence="4">Nuclear pore complex protein NUP214</fullName>
    </recommendedName>
</protein>
<dbReference type="SUPFAM" id="SSF117289">
    <property type="entry name" value="Nucleoporin domain"/>
    <property type="match status" value="1"/>
</dbReference>
<reference evidence="3" key="1">
    <citation type="journal article" date="2016" name="Nature">
        <title>The genome of the seagrass Zostera marina reveals angiosperm adaptation to the sea.</title>
        <authorList>
            <person name="Olsen J.L."/>
            <person name="Rouze P."/>
            <person name="Verhelst B."/>
            <person name="Lin Y.-C."/>
            <person name="Bayer T."/>
            <person name="Collen J."/>
            <person name="Dattolo E."/>
            <person name="De Paoli E."/>
            <person name="Dittami S."/>
            <person name="Maumus F."/>
            <person name="Michel G."/>
            <person name="Kersting A."/>
            <person name="Lauritano C."/>
            <person name="Lohaus R."/>
            <person name="Toepel M."/>
            <person name="Tonon T."/>
            <person name="Vanneste K."/>
            <person name="Amirebrahimi M."/>
            <person name="Brakel J."/>
            <person name="Bostroem C."/>
            <person name="Chovatia M."/>
            <person name="Grimwood J."/>
            <person name="Jenkins J.W."/>
            <person name="Jueterbock A."/>
            <person name="Mraz A."/>
            <person name="Stam W.T."/>
            <person name="Tice H."/>
            <person name="Bornberg-Bauer E."/>
            <person name="Green P.J."/>
            <person name="Pearson G.A."/>
            <person name="Procaccini G."/>
            <person name="Duarte C.M."/>
            <person name="Schmutz J."/>
            <person name="Reusch T.B.H."/>
            <person name="Van de Peer Y."/>
        </authorList>
    </citation>
    <scope>NUCLEOTIDE SEQUENCE [LARGE SCALE GENOMIC DNA]</scope>
    <source>
        <strain evidence="3">cv. Finnish</strain>
    </source>
</reference>
<evidence type="ECO:0000256" key="1">
    <source>
        <dbReference type="SAM" id="MobiDB-lite"/>
    </source>
</evidence>
<feature type="compositionally biased region" description="Low complexity" evidence="1">
    <location>
        <begin position="1316"/>
        <end position="1333"/>
    </location>
</feature>
<evidence type="ECO:0008006" key="4">
    <source>
        <dbReference type="Google" id="ProtNLM"/>
    </source>
</evidence>
<accession>A0A0K9PBC3</accession>
<dbReference type="InterPro" id="IPR044694">
    <property type="entry name" value="NUP214"/>
</dbReference>
<proteinExistence type="predicted"/>
<comment type="caution">
    <text evidence="2">The sequence shown here is derived from an EMBL/GenBank/DDBJ whole genome shotgun (WGS) entry which is preliminary data.</text>
</comment>
<feature type="compositionally biased region" description="Polar residues" evidence="1">
    <location>
        <begin position="969"/>
        <end position="980"/>
    </location>
</feature>
<gene>
    <name evidence="2" type="ORF">ZOSMA_31G00830</name>
</gene>
<dbReference type="PANTHER" id="PTHR34418:SF3">
    <property type="entry name" value="NUCLEAR PORE COMPLEX PROTEIN NUP214"/>
    <property type="match status" value="1"/>
</dbReference>
<dbReference type="EMBL" id="LFYR01001032">
    <property type="protein sequence ID" value="KMZ65495.1"/>
    <property type="molecule type" value="Genomic_DNA"/>
</dbReference>
<sequence length="1680" mass="180849">MESPTGGIIQISKEVQGDYECTDDLLFFKIGASIHLKPSDSAFDLNNTPQRPIAVSERFGLLFLAHSEGFLVAKTKDVIGLAKEVKGTLDAEKENGVKVKPRRLSIQESCILDVRIGNVSILAVGYDSSILAATVGGEIRVYSVNSLVKKDQKPLLSFFLGESVKDVKDFQWRKNSKKAFTLLSMDVSTAASDLYAGSIDGQVHKVMDNIDTFDWSSDGKFIAVAWKQNLNILSGKFENLHSLPLPLQAGLELDHQIKVDCIRWIHSDTIVIGCTQLDTDGNEDGYLVQVVNNKGSEFKASSEPTLVSFNDIFHDICDDLLHSGGPHLLASYLDRWGIALVANRKSRNDHVVLLQLPPHGGKEETVILEFDREKFTPRIELQENGDDNLILGLDVDKTSLFEKLEYIDGDDVKELSPYCIVFCLSSEGKLVMFHITRISDPFLPSIEISEVISDGIISAEHSSLVCNLEQNHGSSEDSGKEVQSCGVLGTEKLDRLVIPELQSSEQDAEPLLQISQSHSKKFQELITPQITYNHLSDKVAVNIMKSNYQTIHHDDTSTASSLSIKPTSSLDIRKPTTDLLTKQKVAYSSYLHEGDSYGSVSTGNSFVSGKTSANVPSFVSSVSIINSQGKAGIQTVHSSRQSSVANFPAGSKIFTSKESDIFAMSKQPVIVSHANTSTFSRKNSVQSELIGTGRQTMVDNRQRSQEGSKMPDSDRELSGHFYSVNDMVGELDRLLLAIEQESGFADNSTDCLKNLVFRLEKGLEKLLEKSRMCKDALAELDVNVQHLQDKMVRILAWEGYMEGVMKQASNAEYWDIWNRQKLGPDFELKQQQILKGDQNLRNHILELERHFNVIELNKFGENGASRDCRALHTSESSRQVQMLHRLHTTVKSQLTAAEHLSECLSAQMATLNITSPSVKRHSMAKELLNSIGVDHHHADSFESPNVRKTGFLPESSKKNLLSSLPNTDKGYTTRNISGTHRSFEPETARRRRDSLNSTWNSFEPQKTTVKRMSNRKQFRVSDINSYHTNKEDSPTAIAPSQKNLVSSSFQSTRDESQDYAYSTVRDRKEKLYQMHEPQASSVFKCIRDLSESSEVVVDSSFLKSPPSTVAHTSFLHPSSLETVSPPTTVENIQKTFGDSYPSQTSKFKEVSERIPAFSSGKFILDPKITYSSQSKLSTISGFPSNDTNIISQTKNPPFQNIEVFEQTRKPVNMQEEENILSSATVSVRKGKGPLSTSVDVSNDLQADNVKRSCTFESPIISQVSTSASQISAVLPSTLSVEPILSSPSTAESLPLGPLLTSKTAETSLLPSTEAESSLILSPPPALSDSSTSSVPSPAFKESLNINKGQNTIVLPVSAVVSSSQSTLLFSNVPSSLSSQSHSGSGTTSLSGFSPVSGSLFEASSVMSHGVSNVRKENDDNLFFANTQEDEMDEEASETPVTLNMGNHSLFGLGSSNTSSTQKSNPFGGSYVSPVAISSSSPLSFTVPTGEIFKPASFGFPSIQPAQSSSGMNINGASGGLSGFGQSSQVGSGQHALGSVLGSFGQSRQLGGVQESRQFGFAPTSGSGGGFVGAASGGGFASAPSGGGFAGAASGGGFAGVSTGGGFGRGFTSAASSAGFGAAATGGSFGGGANGSSGFSALPSGGSGFGAVAGFGSSFGGFGSNSGAGKPPPNLLMQMRK</sequence>
<evidence type="ECO:0000313" key="2">
    <source>
        <dbReference type="EMBL" id="KMZ65495.1"/>
    </source>
</evidence>
<dbReference type="PANTHER" id="PTHR34418">
    <property type="entry name" value="NUCLEAR PORE COMPLEX PROTEIN NUP214 ISOFORM X1"/>
    <property type="match status" value="1"/>
</dbReference>
<evidence type="ECO:0000313" key="3">
    <source>
        <dbReference type="Proteomes" id="UP000036987"/>
    </source>
</evidence>
<keyword evidence="3" id="KW-1185">Reference proteome</keyword>
<dbReference type="OrthoDB" id="248320at2759"/>
<dbReference type="GO" id="GO:0006405">
    <property type="term" value="P:RNA export from nucleus"/>
    <property type="evidence" value="ECO:0007669"/>
    <property type="project" value="InterPro"/>
</dbReference>
<feature type="region of interest" description="Disordered" evidence="1">
    <location>
        <begin position="1025"/>
        <end position="1051"/>
    </location>
</feature>
<dbReference type="Proteomes" id="UP000036987">
    <property type="component" value="Unassembled WGS sequence"/>
</dbReference>
<feature type="region of interest" description="Disordered" evidence="1">
    <location>
        <begin position="937"/>
        <end position="1013"/>
    </location>
</feature>
<dbReference type="OMA" id="KWVKESA"/>
<feature type="compositionally biased region" description="Low complexity" evidence="1">
    <location>
        <begin position="952"/>
        <end position="966"/>
    </location>
</feature>
<feature type="compositionally biased region" description="Polar residues" evidence="1">
    <location>
        <begin position="1038"/>
        <end position="1051"/>
    </location>
</feature>
<name>A0A0K9PBC3_ZOSMR</name>